<accession>A0A9Q3CUP1</accession>
<dbReference type="AlphaFoldDB" id="A0A9Q3CUP1"/>
<feature type="region of interest" description="Disordered" evidence="1">
    <location>
        <begin position="89"/>
        <end position="112"/>
    </location>
</feature>
<proteinExistence type="predicted"/>
<evidence type="ECO:0000313" key="3">
    <source>
        <dbReference type="Proteomes" id="UP000765509"/>
    </source>
</evidence>
<name>A0A9Q3CUP1_9BASI</name>
<comment type="caution">
    <text evidence="2">The sequence shown here is derived from an EMBL/GenBank/DDBJ whole genome shotgun (WGS) entry which is preliminary data.</text>
</comment>
<dbReference type="Proteomes" id="UP000765509">
    <property type="component" value="Unassembled WGS sequence"/>
</dbReference>
<reference evidence="2" key="1">
    <citation type="submission" date="2021-03" db="EMBL/GenBank/DDBJ databases">
        <title>Draft genome sequence of rust myrtle Austropuccinia psidii MF-1, a brazilian biotype.</title>
        <authorList>
            <person name="Quecine M.C."/>
            <person name="Pachon D.M.R."/>
            <person name="Bonatelli M.L."/>
            <person name="Correr F.H."/>
            <person name="Franceschini L.M."/>
            <person name="Leite T.F."/>
            <person name="Margarido G.R.A."/>
            <person name="Almeida C.A."/>
            <person name="Ferrarezi J.A."/>
            <person name="Labate C.A."/>
        </authorList>
    </citation>
    <scope>NUCLEOTIDE SEQUENCE</scope>
    <source>
        <strain evidence="2">MF-1</strain>
    </source>
</reference>
<sequence>MVDFRKLREVITRLPFTFQFNRNLKAEGCKDMHHMLQLHQLLKRLIPMEIGQQEVQPSCKIGRTWGILKEDRSQRDTFQRAYGNNQRLESQKAVRNPGGKGRLARSKPARLPGGFTPLTHQNISGQDSPFFTIRASFQEKKRIKVQEQEFFKTEAERVRTNYSEAVGLSERSTQNPEIILNTSDRISTPTTRNDIPTENAHSFVIAESNIRRN</sequence>
<evidence type="ECO:0000313" key="2">
    <source>
        <dbReference type="EMBL" id="MBW0491149.1"/>
    </source>
</evidence>
<evidence type="ECO:0000256" key="1">
    <source>
        <dbReference type="SAM" id="MobiDB-lite"/>
    </source>
</evidence>
<gene>
    <name evidence="2" type="ORF">O181_030864</name>
</gene>
<organism evidence="2 3">
    <name type="scientific">Austropuccinia psidii MF-1</name>
    <dbReference type="NCBI Taxonomy" id="1389203"/>
    <lineage>
        <taxon>Eukaryota</taxon>
        <taxon>Fungi</taxon>
        <taxon>Dikarya</taxon>
        <taxon>Basidiomycota</taxon>
        <taxon>Pucciniomycotina</taxon>
        <taxon>Pucciniomycetes</taxon>
        <taxon>Pucciniales</taxon>
        <taxon>Sphaerophragmiaceae</taxon>
        <taxon>Austropuccinia</taxon>
    </lineage>
</organism>
<keyword evidence="3" id="KW-1185">Reference proteome</keyword>
<dbReference type="EMBL" id="AVOT02010934">
    <property type="protein sequence ID" value="MBW0491149.1"/>
    <property type="molecule type" value="Genomic_DNA"/>
</dbReference>
<protein>
    <submittedName>
        <fullName evidence="2">Uncharacterized protein</fullName>
    </submittedName>
</protein>